<accession>A0AAN4ZF46</accession>
<feature type="coiled-coil region" evidence="1">
    <location>
        <begin position="142"/>
        <end position="180"/>
    </location>
</feature>
<reference evidence="4" key="1">
    <citation type="submission" date="2022-10" db="EMBL/GenBank/DDBJ databases">
        <title>Genome assembly of Pristionchus species.</title>
        <authorList>
            <person name="Yoshida K."/>
            <person name="Sommer R.J."/>
        </authorList>
    </citation>
    <scope>NUCLEOTIDE SEQUENCE [LARGE SCALE GENOMIC DNA]</scope>
    <source>
        <strain evidence="4">RS5460</strain>
    </source>
</reference>
<proteinExistence type="predicted"/>
<organism evidence="3 4">
    <name type="scientific">Pristionchus mayeri</name>
    <dbReference type="NCBI Taxonomy" id="1317129"/>
    <lineage>
        <taxon>Eukaryota</taxon>
        <taxon>Metazoa</taxon>
        <taxon>Ecdysozoa</taxon>
        <taxon>Nematoda</taxon>
        <taxon>Chromadorea</taxon>
        <taxon>Rhabditida</taxon>
        <taxon>Rhabditina</taxon>
        <taxon>Diplogasteromorpha</taxon>
        <taxon>Diplogasteroidea</taxon>
        <taxon>Neodiplogasteridae</taxon>
        <taxon>Pristionchus</taxon>
    </lineage>
</organism>
<feature type="region of interest" description="Disordered" evidence="2">
    <location>
        <begin position="58"/>
        <end position="87"/>
    </location>
</feature>
<protein>
    <submittedName>
        <fullName evidence="3">Uncharacterized protein</fullName>
    </submittedName>
</protein>
<sequence>MIHALMQFAQYDNHNKFKVLEYITPPNTTPSSPILSASPSLFFDRLRRKSQVEDCDEYDFSPCSSSTPEKSSSSSSSSSSDRSIDNHWRRKINKEISSNAHPAKRTLNWKSCKGLAVVNENVSRLSQRRFRFEEHCVDYARIEKKREEISRLERKKQEGLKEDSRLVRKLGKRLDEIQKEIHTVEYKLDALDSMRRRTGDSRIRSIIIEDRRRRSALKAFERVVQRRIGDAKYRMGVYY</sequence>
<evidence type="ECO:0000313" key="4">
    <source>
        <dbReference type="Proteomes" id="UP001328107"/>
    </source>
</evidence>
<dbReference type="AlphaFoldDB" id="A0AAN4ZF46"/>
<evidence type="ECO:0000256" key="1">
    <source>
        <dbReference type="SAM" id="Coils"/>
    </source>
</evidence>
<evidence type="ECO:0000313" key="3">
    <source>
        <dbReference type="EMBL" id="GMR37363.1"/>
    </source>
</evidence>
<keyword evidence="1" id="KW-0175">Coiled coil</keyword>
<gene>
    <name evidence="3" type="ORF">PMAYCL1PPCAC_07558</name>
</gene>
<evidence type="ECO:0000256" key="2">
    <source>
        <dbReference type="SAM" id="MobiDB-lite"/>
    </source>
</evidence>
<comment type="caution">
    <text evidence="3">The sequence shown here is derived from an EMBL/GenBank/DDBJ whole genome shotgun (WGS) entry which is preliminary data.</text>
</comment>
<dbReference type="EMBL" id="BTRK01000002">
    <property type="protein sequence ID" value="GMR37363.1"/>
    <property type="molecule type" value="Genomic_DNA"/>
</dbReference>
<dbReference type="Proteomes" id="UP001328107">
    <property type="component" value="Unassembled WGS sequence"/>
</dbReference>
<keyword evidence="4" id="KW-1185">Reference proteome</keyword>
<feature type="compositionally biased region" description="Low complexity" evidence="2">
    <location>
        <begin position="61"/>
        <end position="81"/>
    </location>
</feature>
<name>A0AAN4ZF46_9BILA</name>